<protein>
    <submittedName>
        <fullName evidence="1">Uncharacterized protein</fullName>
    </submittedName>
</protein>
<organism evidence="1 2">
    <name type="scientific">Brachyspira hyodysenteriae (strain ATCC 49526 / WA1)</name>
    <dbReference type="NCBI Taxonomy" id="565034"/>
    <lineage>
        <taxon>Bacteria</taxon>
        <taxon>Pseudomonadati</taxon>
        <taxon>Spirochaetota</taxon>
        <taxon>Spirochaetia</taxon>
        <taxon>Brachyspirales</taxon>
        <taxon>Brachyspiraceae</taxon>
        <taxon>Brachyspira</taxon>
    </lineage>
</organism>
<dbReference type="Proteomes" id="UP000001803">
    <property type="component" value="Chromosome"/>
</dbReference>
<accession>A0A3B6VAX7</accession>
<dbReference type="KEGG" id="bhy:BHWA1_02415"/>
<name>A0A3B6VAX7_BRAHW</name>
<evidence type="ECO:0000313" key="2">
    <source>
        <dbReference type="Proteomes" id="UP000001803"/>
    </source>
</evidence>
<reference evidence="1 2" key="1">
    <citation type="journal article" date="2009" name="PLoS ONE">
        <title>Genome sequence of the pathogenic intestinal spirochete Brachyspira hyodysenteriae reveals adaptations to its lifestyle in the porcine large intestine.</title>
        <authorList>
            <person name="Bellgard M.I."/>
            <person name="Wanchanthuek P."/>
            <person name="La T."/>
            <person name="Ryan K."/>
            <person name="Moolhuijzen P."/>
            <person name="Albertyn Z."/>
            <person name="Shaban B."/>
            <person name="Motro Y."/>
            <person name="Dunn D.S."/>
            <person name="Schibeci D."/>
            <person name="Hunter A."/>
            <person name="Barrero R."/>
            <person name="Phillips N.D."/>
            <person name="Hampson D.J."/>
        </authorList>
    </citation>
    <scope>NUCLEOTIDE SEQUENCE [LARGE SCALE GENOMIC DNA]</scope>
    <source>
        <strain evidence="2">ATCC 49526 / WA1</strain>
    </source>
</reference>
<dbReference type="EMBL" id="CP001357">
    <property type="protein sequence ID" value="ACN84869.1"/>
    <property type="molecule type" value="Genomic_DNA"/>
</dbReference>
<sequence length="39" mass="4827">MHKYKPQTREKLQKLVQDENIYFGNINTGLIKYINYYFN</sequence>
<proteinExistence type="predicted"/>
<dbReference type="STRING" id="565034.BHWA1_02415"/>
<keyword evidence="2" id="KW-1185">Reference proteome</keyword>
<gene>
    <name evidence="1" type="ordered locus">BHWA1_02415</name>
</gene>
<dbReference type="AlphaFoldDB" id="A0A3B6VAX7"/>
<evidence type="ECO:0000313" key="1">
    <source>
        <dbReference type="EMBL" id="ACN84869.1"/>
    </source>
</evidence>